<dbReference type="EMBL" id="BALE01000029">
    <property type="protein sequence ID" value="GAN54747.1"/>
    <property type="molecule type" value="Genomic_DNA"/>
</dbReference>
<accession>A0A0D6MM61</accession>
<keyword evidence="1" id="KW-0812">Transmembrane</keyword>
<proteinExistence type="predicted"/>
<feature type="transmembrane region" description="Helical" evidence="1">
    <location>
        <begin position="54"/>
        <end position="72"/>
    </location>
</feature>
<dbReference type="InterPro" id="IPR010699">
    <property type="entry name" value="DUF1275"/>
</dbReference>
<evidence type="ECO:0000313" key="3">
    <source>
        <dbReference type="Proteomes" id="UP000032679"/>
    </source>
</evidence>
<evidence type="ECO:0000313" key="2">
    <source>
        <dbReference type="EMBL" id="GAN54747.1"/>
    </source>
</evidence>
<dbReference type="STRING" id="1231623.Tasa_029_020"/>
<name>A0A0D6MM61_9PROT</name>
<comment type="caution">
    <text evidence="2">The sequence shown here is derived from an EMBL/GenBank/DDBJ whole genome shotgun (WGS) entry which is preliminary data.</text>
</comment>
<dbReference type="PANTHER" id="PTHR37314:SF4">
    <property type="entry name" value="UPF0700 TRANSMEMBRANE PROTEIN YOAK"/>
    <property type="match status" value="1"/>
</dbReference>
<keyword evidence="1" id="KW-1133">Transmembrane helix</keyword>
<organism evidence="2 3">
    <name type="scientific">Tanticharoenia sakaeratensis NBRC 103193</name>
    <dbReference type="NCBI Taxonomy" id="1231623"/>
    <lineage>
        <taxon>Bacteria</taxon>
        <taxon>Pseudomonadati</taxon>
        <taxon>Pseudomonadota</taxon>
        <taxon>Alphaproteobacteria</taxon>
        <taxon>Acetobacterales</taxon>
        <taxon>Acetobacteraceae</taxon>
        <taxon>Tanticharoenia</taxon>
    </lineage>
</organism>
<dbReference type="Proteomes" id="UP000032679">
    <property type="component" value="Unassembled WGS sequence"/>
</dbReference>
<dbReference type="Pfam" id="PF06912">
    <property type="entry name" value="DUF1275"/>
    <property type="match status" value="1"/>
</dbReference>
<protein>
    <recommendedName>
        <fullName evidence="4">DUF1275 domain-containing protein</fullName>
    </recommendedName>
</protein>
<dbReference type="PANTHER" id="PTHR37314">
    <property type="entry name" value="SLR0142 PROTEIN"/>
    <property type="match status" value="1"/>
</dbReference>
<evidence type="ECO:0008006" key="4">
    <source>
        <dbReference type="Google" id="ProtNLM"/>
    </source>
</evidence>
<dbReference type="AlphaFoldDB" id="A0A0D6MM61"/>
<feature type="transmembrane region" description="Helical" evidence="1">
    <location>
        <begin position="171"/>
        <end position="192"/>
    </location>
</feature>
<feature type="transmembrane region" description="Helical" evidence="1">
    <location>
        <begin position="84"/>
        <end position="101"/>
    </location>
</feature>
<sequence length="222" mass="23287">MRVAALRLCALGLVSGYVDALGYLELKGVYTGAMTGNSTQFGTSLVMGAGHRTGLLAFVLAIFFAGGIAASLMKRRLRSLGDGWLIMGAILAIVQALSLGLDAPHRVPYEVGLLAVAMAIQGETLSRFDGISIQTVVMTNNMLKCASGIADWLAYAVGRLARRVASDRPEVAATVLPGMAWLTYVAGAAGAVVGARSALLPFLWPVLLLVALAWDLRRNPAT</sequence>
<feature type="transmembrane region" description="Helical" evidence="1">
    <location>
        <begin position="198"/>
        <end position="216"/>
    </location>
</feature>
<evidence type="ECO:0000256" key="1">
    <source>
        <dbReference type="SAM" id="Phobius"/>
    </source>
</evidence>
<keyword evidence="3" id="KW-1185">Reference proteome</keyword>
<reference evidence="2 3" key="1">
    <citation type="submission" date="2012-10" db="EMBL/GenBank/DDBJ databases">
        <title>Genome sequencing of Tanticharoenia sakaeratensis NBRC 103193.</title>
        <authorList>
            <person name="Azuma Y."/>
            <person name="Hadano H."/>
            <person name="Hirakawa H."/>
            <person name="Matsushita K."/>
        </authorList>
    </citation>
    <scope>NUCLEOTIDE SEQUENCE [LARGE SCALE GENOMIC DNA]</scope>
    <source>
        <strain evidence="2 3">NBRC 103193</strain>
    </source>
</reference>
<keyword evidence="1" id="KW-0472">Membrane</keyword>
<gene>
    <name evidence="2" type="ORF">Tasa_029_020</name>
</gene>